<name>A0A9N8VIL8_9GLOM</name>
<proteinExistence type="predicted"/>
<dbReference type="EMBL" id="CAJVQA010000113">
    <property type="protein sequence ID" value="CAG8456388.1"/>
    <property type="molecule type" value="Genomic_DNA"/>
</dbReference>
<dbReference type="AlphaFoldDB" id="A0A9N8VIL8"/>
<gene>
    <name evidence="1" type="ORF">CPELLU_LOCUS408</name>
</gene>
<evidence type="ECO:0000313" key="1">
    <source>
        <dbReference type="EMBL" id="CAG8456388.1"/>
    </source>
</evidence>
<protein>
    <submittedName>
        <fullName evidence="1">22236_t:CDS:1</fullName>
    </submittedName>
</protein>
<accession>A0A9N8VIL8</accession>
<evidence type="ECO:0000313" key="2">
    <source>
        <dbReference type="Proteomes" id="UP000789759"/>
    </source>
</evidence>
<reference evidence="1" key="1">
    <citation type="submission" date="2021-06" db="EMBL/GenBank/DDBJ databases">
        <authorList>
            <person name="Kallberg Y."/>
            <person name="Tangrot J."/>
            <person name="Rosling A."/>
        </authorList>
    </citation>
    <scope>NUCLEOTIDE SEQUENCE</scope>
    <source>
        <strain evidence="1">FL966</strain>
    </source>
</reference>
<dbReference type="Proteomes" id="UP000789759">
    <property type="component" value="Unassembled WGS sequence"/>
</dbReference>
<sequence length="41" mass="4834">MTSHIQKSAYNLVARWNKAAWDLVDFDLIKWLFKCCDISMA</sequence>
<comment type="caution">
    <text evidence="1">The sequence shown here is derived from an EMBL/GenBank/DDBJ whole genome shotgun (WGS) entry which is preliminary data.</text>
</comment>
<organism evidence="1 2">
    <name type="scientific">Cetraspora pellucida</name>
    <dbReference type="NCBI Taxonomy" id="1433469"/>
    <lineage>
        <taxon>Eukaryota</taxon>
        <taxon>Fungi</taxon>
        <taxon>Fungi incertae sedis</taxon>
        <taxon>Mucoromycota</taxon>
        <taxon>Glomeromycotina</taxon>
        <taxon>Glomeromycetes</taxon>
        <taxon>Diversisporales</taxon>
        <taxon>Gigasporaceae</taxon>
        <taxon>Cetraspora</taxon>
    </lineage>
</organism>
<keyword evidence="2" id="KW-1185">Reference proteome</keyword>